<organism evidence="1 2">
    <name type="scientific">Vigna angularis var. angularis</name>
    <dbReference type="NCBI Taxonomy" id="157739"/>
    <lineage>
        <taxon>Eukaryota</taxon>
        <taxon>Viridiplantae</taxon>
        <taxon>Streptophyta</taxon>
        <taxon>Embryophyta</taxon>
        <taxon>Tracheophyta</taxon>
        <taxon>Spermatophyta</taxon>
        <taxon>Magnoliopsida</taxon>
        <taxon>eudicotyledons</taxon>
        <taxon>Gunneridae</taxon>
        <taxon>Pentapetalae</taxon>
        <taxon>rosids</taxon>
        <taxon>fabids</taxon>
        <taxon>Fabales</taxon>
        <taxon>Fabaceae</taxon>
        <taxon>Papilionoideae</taxon>
        <taxon>50 kb inversion clade</taxon>
        <taxon>NPAAA clade</taxon>
        <taxon>indigoferoid/millettioid clade</taxon>
        <taxon>Phaseoleae</taxon>
        <taxon>Vigna</taxon>
    </lineage>
</organism>
<dbReference type="EMBL" id="AP015035">
    <property type="protein sequence ID" value="BAT78080.1"/>
    <property type="molecule type" value="Genomic_DNA"/>
</dbReference>
<protein>
    <submittedName>
        <fullName evidence="1">Uncharacterized protein</fullName>
    </submittedName>
</protein>
<accession>A0A0S3RBT7</accession>
<evidence type="ECO:0000313" key="2">
    <source>
        <dbReference type="Proteomes" id="UP000291084"/>
    </source>
</evidence>
<gene>
    <name evidence="1" type="primary">Vigan.02G071700</name>
    <name evidence="1" type="ORF">VIGAN_02071700</name>
</gene>
<evidence type="ECO:0000313" key="1">
    <source>
        <dbReference type="EMBL" id="BAT78080.1"/>
    </source>
</evidence>
<keyword evidence="2" id="KW-1185">Reference proteome</keyword>
<proteinExistence type="predicted"/>
<dbReference type="AlphaFoldDB" id="A0A0S3RBT7"/>
<sequence>MVFGMIFLFVISCLVFVALYSRLSIDSPISLQPSSFPPVLIGTIFFVHHVRSYILHRVRSSLQHKPRKYHRTRIQRRKPYFLLQFFLKPEMKKKKTKHQIPMLFIEFILHRTPSFHSNSHFSPFPYEL</sequence>
<dbReference type="Proteomes" id="UP000291084">
    <property type="component" value="Chromosome 2"/>
</dbReference>
<name>A0A0S3RBT7_PHAAN</name>
<reference evidence="1 2" key="1">
    <citation type="journal article" date="2015" name="Sci. Rep.">
        <title>The power of single molecule real-time sequencing technology in the de novo assembly of a eukaryotic genome.</title>
        <authorList>
            <person name="Sakai H."/>
            <person name="Naito K."/>
            <person name="Ogiso-Tanaka E."/>
            <person name="Takahashi Y."/>
            <person name="Iseki K."/>
            <person name="Muto C."/>
            <person name="Satou K."/>
            <person name="Teruya K."/>
            <person name="Shiroma A."/>
            <person name="Shimoji M."/>
            <person name="Hirano T."/>
            <person name="Itoh T."/>
            <person name="Kaga A."/>
            <person name="Tomooka N."/>
        </authorList>
    </citation>
    <scope>NUCLEOTIDE SEQUENCE [LARGE SCALE GENOMIC DNA]</scope>
    <source>
        <strain evidence="2">cv. Shumari</strain>
    </source>
</reference>